<gene>
    <name evidence="1" type="ORF">L914_07644</name>
</gene>
<protein>
    <submittedName>
        <fullName evidence="1">Uncharacterized protein</fullName>
    </submittedName>
</protein>
<reference evidence="1" key="1">
    <citation type="submission" date="2013-11" db="EMBL/GenBank/DDBJ databases">
        <title>The Genome Sequence of Phytophthora parasitica IAC_01/95.</title>
        <authorList>
            <consortium name="The Broad Institute Genomics Platform"/>
            <person name="Russ C."/>
            <person name="Tyler B."/>
            <person name="Panabieres F."/>
            <person name="Shan W."/>
            <person name="Tripathy S."/>
            <person name="Grunwald N."/>
            <person name="Machado M."/>
            <person name="Johnson C.S."/>
            <person name="Arredondo F."/>
            <person name="Hong C."/>
            <person name="Coffey M."/>
            <person name="Young S.K."/>
            <person name="Zeng Q."/>
            <person name="Gargeya S."/>
            <person name="Fitzgerald M."/>
            <person name="Abouelleil A."/>
            <person name="Alvarado L."/>
            <person name="Chapman S.B."/>
            <person name="Gainer-Dewar J."/>
            <person name="Goldberg J."/>
            <person name="Griggs A."/>
            <person name="Gujja S."/>
            <person name="Hansen M."/>
            <person name="Howarth C."/>
            <person name="Imamovic A."/>
            <person name="Ireland A."/>
            <person name="Larimer J."/>
            <person name="McCowan C."/>
            <person name="Murphy C."/>
            <person name="Pearson M."/>
            <person name="Poon T.W."/>
            <person name="Priest M."/>
            <person name="Roberts A."/>
            <person name="Saif S."/>
            <person name="Shea T."/>
            <person name="Sykes S."/>
            <person name="Wortman J."/>
            <person name="Nusbaum C."/>
            <person name="Birren B."/>
        </authorList>
    </citation>
    <scope>NUCLEOTIDE SEQUENCE [LARGE SCALE GENOMIC DNA]</scope>
    <source>
        <strain evidence="1">IAC_01/95</strain>
    </source>
</reference>
<name>W2NG66_PHYNI</name>
<evidence type="ECO:0000313" key="1">
    <source>
        <dbReference type="EMBL" id="ETM47647.1"/>
    </source>
</evidence>
<dbReference type="AlphaFoldDB" id="W2NG66"/>
<dbReference type="VEuPathDB" id="FungiDB:PPTG_22801"/>
<sequence length="50" mass="5735">MTSAFGCHPLKTHATFLSAWVVPNIYAYLKILYEAEVLNVTHIDRKRALM</sequence>
<dbReference type="Proteomes" id="UP000054532">
    <property type="component" value="Unassembled WGS sequence"/>
</dbReference>
<proteinExistence type="predicted"/>
<accession>W2NG66</accession>
<organism evidence="1">
    <name type="scientific">Phytophthora nicotianae</name>
    <name type="common">Potato buckeye rot agent</name>
    <name type="synonym">Phytophthora parasitica</name>
    <dbReference type="NCBI Taxonomy" id="4792"/>
    <lineage>
        <taxon>Eukaryota</taxon>
        <taxon>Sar</taxon>
        <taxon>Stramenopiles</taxon>
        <taxon>Oomycota</taxon>
        <taxon>Peronosporomycetes</taxon>
        <taxon>Peronosporales</taxon>
        <taxon>Peronosporaceae</taxon>
        <taxon>Phytophthora</taxon>
    </lineage>
</organism>
<dbReference type="EMBL" id="KI692634">
    <property type="protein sequence ID" value="ETM47647.1"/>
    <property type="molecule type" value="Genomic_DNA"/>
</dbReference>